<evidence type="ECO:0000259" key="6">
    <source>
        <dbReference type="Pfam" id="PF17900"/>
    </source>
</evidence>
<accession>A0A9J6CGL6</accession>
<dbReference type="Pfam" id="PF01433">
    <property type="entry name" value="Peptidase_M1"/>
    <property type="match status" value="1"/>
</dbReference>
<dbReference type="InterPro" id="IPR014782">
    <property type="entry name" value="Peptidase_M1_dom"/>
</dbReference>
<evidence type="ECO:0008006" key="9">
    <source>
        <dbReference type="Google" id="ProtNLM"/>
    </source>
</evidence>
<keyword evidence="8" id="KW-1185">Reference proteome</keyword>
<sequence length="927" mass="107691">MLKIFYLIFFVLLSSVKCENEFELPQNILPTSYEIHLTFSSDLTNQSYNGIVKLCFTTLEKVSEIKLHSYGHEVNSTKIYKDYPNFEFITEATEIIHENEHIIKLNLTEELEENEHFIMLISFVGNVSSMPYGLFRSECENENEEIEWQIASNLKQFKAHYAFPCFDDPKYRATFNIPIIHNQNHTAFFNMKEWIVHDHGNELVQTNFLPTPLISPSSLAFFISDFLNESKNIESIENTIVIRESQVEKTQIFFDAIGKLLVIVESFMNFNLTFDTLHHVMLPDYESDIESFYGFNYYREHLILFNPAISPQTKEFSIHRMITAGLVSQYLTNIVSFASYNDGWIFNGIIKFLEYYIRASDSSTDNSDNFRWQKVQFINDVLADAITTTKNERVTERAASIFYMIYNAIGEKAFTVALQQFIADNAFKTITVDKFYETLQANYEEFNLGSTYGNLRETIEGFMNYQKPLVVTVVVNADNILYILKPNITMPMTYKTSYSSNISEIFWSEQDAVSKTLENHDWILFNVDRLGFYRVNYNENNWKNLISAIDENRNLFSDMTISQLIDDSLNLARDSLLSYHIVFDLLEIMTLETSYNVWNAAVRNLLELNNRINGLDIHEKFMEFVNTISNKYVEEIGFDDPSSDESLERKFSRLQMIDIACQMNSNECLEFTHSKLVLYLDDGEPLSVNLEEKILCYGLLSPFKNDNGTDYFNKIKDKLHASKDVEYRLRIISSLGCYPDREILIEFLNSTVENDGKFKASEYLHTLRSMYTKSNEGIDAVLTFLENNFEIFIAKSKNKDIIEIIIKEIARKIFNDELAVKFTNLLENLNIDNDLTLILLSQISENIDWRKSSSVNQIRTWFQRNIETTIEPTEESTTTELETTENTTIETTSEDITDPTTTDSSGKNFGYSFEILLFIGVLLFLII</sequence>
<name>A0A9J6CGL6_POLVA</name>
<evidence type="ECO:0000256" key="2">
    <source>
        <dbReference type="SAM" id="MobiDB-lite"/>
    </source>
</evidence>
<dbReference type="InterPro" id="IPR045357">
    <property type="entry name" value="Aminopeptidase_N-like_N"/>
</dbReference>
<evidence type="ECO:0000313" key="8">
    <source>
        <dbReference type="Proteomes" id="UP001107558"/>
    </source>
</evidence>
<keyword evidence="3" id="KW-0732">Signal</keyword>
<gene>
    <name evidence="7" type="ORF">PVAND_010783</name>
</gene>
<dbReference type="Gene3D" id="1.10.390.10">
    <property type="entry name" value="Neutral Protease Domain 2"/>
    <property type="match status" value="1"/>
</dbReference>
<dbReference type="SUPFAM" id="SSF55486">
    <property type="entry name" value="Metalloproteases ('zincins'), catalytic domain"/>
    <property type="match status" value="1"/>
</dbReference>
<feature type="domain" description="Peptidase M1 membrane alanine aminopeptidase" evidence="4">
    <location>
        <begin position="256"/>
        <end position="444"/>
    </location>
</feature>
<dbReference type="EMBL" id="JADBJN010000001">
    <property type="protein sequence ID" value="KAG5681338.1"/>
    <property type="molecule type" value="Genomic_DNA"/>
</dbReference>
<comment type="caution">
    <text evidence="7">The sequence shown here is derived from an EMBL/GenBank/DDBJ whole genome shotgun (WGS) entry which is preliminary data.</text>
</comment>
<dbReference type="GO" id="GO:0008270">
    <property type="term" value="F:zinc ion binding"/>
    <property type="evidence" value="ECO:0007669"/>
    <property type="project" value="InterPro"/>
</dbReference>
<evidence type="ECO:0000259" key="5">
    <source>
        <dbReference type="Pfam" id="PF11838"/>
    </source>
</evidence>
<dbReference type="GO" id="GO:0005615">
    <property type="term" value="C:extracellular space"/>
    <property type="evidence" value="ECO:0007669"/>
    <property type="project" value="TreeGrafter"/>
</dbReference>
<dbReference type="GO" id="GO:0042277">
    <property type="term" value="F:peptide binding"/>
    <property type="evidence" value="ECO:0007669"/>
    <property type="project" value="TreeGrafter"/>
</dbReference>
<dbReference type="OrthoDB" id="6584069at2759"/>
<dbReference type="GO" id="GO:0016020">
    <property type="term" value="C:membrane"/>
    <property type="evidence" value="ECO:0007669"/>
    <property type="project" value="TreeGrafter"/>
</dbReference>
<feature type="signal peptide" evidence="3">
    <location>
        <begin position="1"/>
        <end position="18"/>
    </location>
</feature>
<dbReference type="Proteomes" id="UP001107558">
    <property type="component" value="Chromosome 1"/>
</dbReference>
<dbReference type="Gene3D" id="2.60.40.1910">
    <property type="match status" value="1"/>
</dbReference>
<dbReference type="GO" id="GO:0006508">
    <property type="term" value="P:proteolysis"/>
    <property type="evidence" value="ECO:0007669"/>
    <property type="project" value="TreeGrafter"/>
</dbReference>
<dbReference type="GO" id="GO:0043171">
    <property type="term" value="P:peptide catabolic process"/>
    <property type="evidence" value="ECO:0007669"/>
    <property type="project" value="TreeGrafter"/>
</dbReference>
<evidence type="ECO:0000256" key="1">
    <source>
        <dbReference type="ARBA" id="ARBA00010136"/>
    </source>
</evidence>
<feature type="region of interest" description="Disordered" evidence="2">
    <location>
        <begin position="872"/>
        <end position="902"/>
    </location>
</feature>
<feature type="domain" description="Aminopeptidase N-like N-terminal" evidence="6">
    <location>
        <begin position="30"/>
        <end position="215"/>
    </location>
</feature>
<evidence type="ECO:0000313" key="7">
    <source>
        <dbReference type="EMBL" id="KAG5681338.1"/>
    </source>
</evidence>
<feature type="domain" description="ERAP1-like C-terminal" evidence="5">
    <location>
        <begin position="522"/>
        <end position="829"/>
    </location>
</feature>
<dbReference type="Gene3D" id="1.25.50.20">
    <property type="match status" value="1"/>
</dbReference>
<dbReference type="InterPro" id="IPR042097">
    <property type="entry name" value="Aminopeptidase_N-like_N_sf"/>
</dbReference>
<dbReference type="Pfam" id="PF17900">
    <property type="entry name" value="Peptidase_M1_N"/>
    <property type="match status" value="1"/>
</dbReference>
<dbReference type="InterPro" id="IPR050344">
    <property type="entry name" value="Peptidase_M1_aminopeptidases"/>
</dbReference>
<dbReference type="Gene3D" id="2.60.40.1730">
    <property type="entry name" value="tricorn interacting facor f3 domain"/>
    <property type="match status" value="1"/>
</dbReference>
<feature type="chain" id="PRO_5039900757" description="Aminopeptidase" evidence="3">
    <location>
        <begin position="19"/>
        <end position="927"/>
    </location>
</feature>
<dbReference type="PANTHER" id="PTHR11533">
    <property type="entry name" value="PROTEASE M1 ZINC METALLOPROTEASE"/>
    <property type="match status" value="1"/>
</dbReference>
<organism evidence="7 8">
    <name type="scientific">Polypedilum vanderplanki</name>
    <name type="common">Sleeping chironomid midge</name>
    <dbReference type="NCBI Taxonomy" id="319348"/>
    <lineage>
        <taxon>Eukaryota</taxon>
        <taxon>Metazoa</taxon>
        <taxon>Ecdysozoa</taxon>
        <taxon>Arthropoda</taxon>
        <taxon>Hexapoda</taxon>
        <taxon>Insecta</taxon>
        <taxon>Pterygota</taxon>
        <taxon>Neoptera</taxon>
        <taxon>Endopterygota</taxon>
        <taxon>Diptera</taxon>
        <taxon>Nematocera</taxon>
        <taxon>Chironomoidea</taxon>
        <taxon>Chironomidae</taxon>
        <taxon>Chironominae</taxon>
        <taxon>Polypedilum</taxon>
        <taxon>Polypedilum</taxon>
    </lineage>
</organism>
<dbReference type="SUPFAM" id="SSF63737">
    <property type="entry name" value="Leukotriene A4 hydrolase N-terminal domain"/>
    <property type="match status" value="1"/>
</dbReference>
<feature type="compositionally biased region" description="Low complexity" evidence="2">
    <location>
        <begin position="872"/>
        <end position="891"/>
    </location>
</feature>
<evidence type="ECO:0000259" key="4">
    <source>
        <dbReference type="Pfam" id="PF01433"/>
    </source>
</evidence>
<comment type="similarity">
    <text evidence="1">Belongs to the peptidase M1 family.</text>
</comment>
<dbReference type="AlphaFoldDB" id="A0A9J6CGL6"/>
<protein>
    <recommendedName>
        <fullName evidence="9">Aminopeptidase</fullName>
    </recommendedName>
</protein>
<dbReference type="GO" id="GO:0070006">
    <property type="term" value="F:metalloaminopeptidase activity"/>
    <property type="evidence" value="ECO:0007669"/>
    <property type="project" value="TreeGrafter"/>
</dbReference>
<dbReference type="InterPro" id="IPR024571">
    <property type="entry name" value="ERAP1-like_C_dom"/>
</dbReference>
<reference evidence="7" key="1">
    <citation type="submission" date="2021-03" db="EMBL/GenBank/DDBJ databases">
        <title>Chromosome level genome of the anhydrobiotic midge Polypedilum vanderplanki.</title>
        <authorList>
            <person name="Yoshida Y."/>
            <person name="Kikawada T."/>
            <person name="Gusev O."/>
        </authorList>
    </citation>
    <scope>NUCLEOTIDE SEQUENCE</scope>
    <source>
        <strain evidence="7">NIAS01</strain>
        <tissue evidence="7">Whole body or cell culture</tissue>
    </source>
</reference>
<proteinExistence type="inferred from homology"/>
<evidence type="ECO:0000256" key="3">
    <source>
        <dbReference type="SAM" id="SignalP"/>
    </source>
</evidence>
<dbReference type="PANTHER" id="PTHR11533:SF299">
    <property type="entry name" value="AMINOPEPTIDASE"/>
    <property type="match status" value="1"/>
</dbReference>
<dbReference type="Pfam" id="PF11838">
    <property type="entry name" value="ERAP1_C"/>
    <property type="match status" value="1"/>
</dbReference>
<dbReference type="GO" id="GO:0005737">
    <property type="term" value="C:cytoplasm"/>
    <property type="evidence" value="ECO:0007669"/>
    <property type="project" value="TreeGrafter"/>
</dbReference>
<dbReference type="InterPro" id="IPR027268">
    <property type="entry name" value="Peptidase_M4/M1_CTD_sf"/>
</dbReference>